<reference evidence="1 2" key="1">
    <citation type="submission" date="2016-07" db="EMBL/GenBank/DDBJ databases">
        <title>Pervasive Adenine N6-methylation of Active Genes in Fungi.</title>
        <authorList>
            <consortium name="DOE Joint Genome Institute"/>
            <person name="Mondo S.J."/>
            <person name="Dannebaum R.O."/>
            <person name="Kuo R.C."/>
            <person name="Labutti K."/>
            <person name="Haridas S."/>
            <person name="Kuo A."/>
            <person name="Salamov A."/>
            <person name="Ahrendt S.R."/>
            <person name="Lipzen A."/>
            <person name="Sullivan W."/>
            <person name="Andreopoulos W.B."/>
            <person name="Clum A."/>
            <person name="Lindquist E."/>
            <person name="Daum C."/>
            <person name="Ramamoorthy G.K."/>
            <person name="Gryganskyi A."/>
            <person name="Culley D."/>
            <person name="Magnuson J.K."/>
            <person name="James T.Y."/>
            <person name="O'Malley M.A."/>
            <person name="Stajich J.E."/>
            <person name="Spatafora J.W."/>
            <person name="Visel A."/>
            <person name="Grigoriev I.V."/>
        </authorList>
    </citation>
    <scope>NUCLEOTIDE SEQUENCE [LARGE SCALE GENOMIC DNA]</scope>
    <source>
        <strain evidence="1 2">PL171</strain>
    </source>
</reference>
<gene>
    <name evidence="1" type="ORF">BCR44DRAFT_340663</name>
</gene>
<sequence>MRLSYLLKHATALPIHSTQSCTCLLAASRLWPTATTPSDTPAHSSRKPLTFACACCRATSSLTQHIRHSTDVMPWITADAAADRGDLELMALLVKRSDRLCRRAIAPRYSTSSRFPSRLVFTATAMDAASARGHVHVLRWWVDEFAGRGVGGSGVFKYTEAAIDHGSAHGHVDTLDWCLFES</sequence>
<keyword evidence="2" id="KW-1185">Reference proteome</keyword>
<accession>A0A1Y2HJ49</accession>
<organism evidence="1 2">
    <name type="scientific">Catenaria anguillulae PL171</name>
    <dbReference type="NCBI Taxonomy" id="765915"/>
    <lineage>
        <taxon>Eukaryota</taxon>
        <taxon>Fungi</taxon>
        <taxon>Fungi incertae sedis</taxon>
        <taxon>Blastocladiomycota</taxon>
        <taxon>Blastocladiomycetes</taxon>
        <taxon>Blastocladiales</taxon>
        <taxon>Catenariaceae</taxon>
        <taxon>Catenaria</taxon>
    </lineage>
</organism>
<evidence type="ECO:0000313" key="1">
    <source>
        <dbReference type="EMBL" id="ORZ34585.1"/>
    </source>
</evidence>
<comment type="caution">
    <text evidence="1">The sequence shown here is derived from an EMBL/GenBank/DDBJ whole genome shotgun (WGS) entry which is preliminary data.</text>
</comment>
<evidence type="ECO:0000313" key="2">
    <source>
        <dbReference type="Proteomes" id="UP000193411"/>
    </source>
</evidence>
<proteinExistence type="predicted"/>
<dbReference type="EMBL" id="MCFL01000027">
    <property type="protein sequence ID" value="ORZ34585.1"/>
    <property type="molecule type" value="Genomic_DNA"/>
</dbReference>
<name>A0A1Y2HJ49_9FUNG</name>
<dbReference type="PROSITE" id="PS51257">
    <property type="entry name" value="PROKAR_LIPOPROTEIN"/>
    <property type="match status" value="1"/>
</dbReference>
<dbReference type="Proteomes" id="UP000193411">
    <property type="component" value="Unassembled WGS sequence"/>
</dbReference>
<protein>
    <submittedName>
        <fullName evidence="1">Uncharacterized protein</fullName>
    </submittedName>
</protein>
<dbReference type="AlphaFoldDB" id="A0A1Y2HJ49"/>